<reference evidence="1" key="1">
    <citation type="submission" date="2018-02" db="EMBL/GenBank/DDBJ databases">
        <title>Rhizophora mucronata_Transcriptome.</title>
        <authorList>
            <person name="Meera S.P."/>
            <person name="Sreeshan A."/>
            <person name="Augustine A."/>
        </authorList>
    </citation>
    <scope>NUCLEOTIDE SEQUENCE</scope>
    <source>
        <tissue evidence="1">Leaf</tissue>
    </source>
</reference>
<evidence type="ECO:0000313" key="1">
    <source>
        <dbReference type="EMBL" id="MBX29676.1"/>
    </source>
</evidence>
<dbReference type="AlphaFoldDB" id="A0A2P2MHG6"/>
<sequence>MHGTSFIYMSETKLHKTILL</sequence>
<name>A0A2P2MHG6_RHIMU</name>
<organism evidence="1">
    <name type="scientific">Rhizophora mucronata</name>
    <name type="common">Asiatic mangrove</name>
    <dbReference type="NCBI Taxonomy" id="61149"/>
    <lineage>
        <taxon>Eukaryota</taxon>
        <taxon>Viridiplantae</taxon>
        <taxon>Streptophyta</taxon>
        <taxon>Embryophyta</taxon>
        <taxon>Tracheophyta</taxon>
        <taxon>Spermatophyta</taxon>
        <taxon>Magnoliopsida</taxon>
        <taxon>eudicotyledons</taxon>
        <taxon>Gunneridae</taxon>
        <taxon>Pentapetalae</taxon>
        <taxon>rosids</taxon>
        <taxon>fabids</taxon>
        <taxon>Malpighiales</taxon>
        <taxon>Rhizophoraceae</taxon>
        <taxon>Rhizophora</taxon>
    </lineage>
</organism>
<proteinExistence type="predicted"/>
<accession>A0A2P2MHG6</accession>
<protein>
    <submittedName>
        <fullName evidence="1">Uncharacterized protein</fullName>
    </submittedName>
</protein>
<dbReference type="EMBL" id="GGEC01049192">
    <property type="protein sequence ID" value="MBX29676.1"/>
    <property type="molecule type" value="Transcribed_RNA"/>
</dbReference>